<evidence type="ECO:0000313" key="1">
    <source>
        <dbReference type="EMBL" id="MQL96957.1"/>
    </source>
</evidence>
<keyword evidence="2" id="KW-1185">Reference proteome</keyword>
<reference evidence="1" key="1">
    <citation type="submission" date="2017-07" db="EMBL/GenBank/DDBJ databases">
        <title>Taro Niue Genome Assembly and Annotation.</title>
        <authorList>
            <person name="Atibalentja N."/>
            <person name="Keating K."/>
            <person name="Fields C.J."/>
        </authorList>
    </citation>
    <scope>NUCLEOTIDE SEQUENCE</scope>
    <source>
        <strain evidence="1">Niue_2</strain>
        <tissue evidence="1">Leaf</tissue>
    </source>
</reference>
<dbReference type="Proteomes" id="UP000652761">
    <property type="component" value="Unassembled WGS sequence"/>
</dbReference>
<comment type="caution">
    <text evidence="1">The sequence shown here is derived from an EMBL/GenBank/DDBJ whole genome shotgun (WGS) entry which is preliminary data.</text>
</comment>
<gene>
    <name evidence="1" type="ORF">Taro_029642</name>
</gene>
<proteinExistence type="predicted"/>
<sequence length="108" mass="12075">MASAISPPLRPSGARPQLRVVRAHSPRVPHGFLLHCRHCLRGYRMFPRLTASSVEPAERDRPSDTFPSVPTELGTQVRTGILVDTKPLVTISYVIAMPNWHSHERMGN</sequence>
<organism evidence="1 2">
    <name type="scientific">Colocasia esculenta</name>
    <name type="common">Wild taro</name>
    <name type="synonym">Arum esculentum</name>
    <dbReference type="NCBI Taxonomy" id="4460"/>
    <lineage>
        <taxon>Eukaryota</taxon>
        <taxon>Viridiplantae</taxon>
        <taxon>Streptophyta</taxon>
        <taxon>Embryophyta</taxon>
        <taxon>Tracheophyta</taxon>
        <taxon>Spermatophyta</taxon>
        <taxon>Magnoliopsida</taxon>
        <taxon>Liliopsida</taxon>
        <taxon>Araceae</taxon>
        <taxon>Aroideae</taxon>
        <taxon>Colocasieae</taxon>
        <taxon>Colocasia</taxon>
    </lineage>
</organism>
<name>A0A843VRQ9_COLES</name>
<protein>
    <submittedName>
        <fullName evidence="1">Uncharacterized protein</fullName>
    </submittedName>
</protein>
<dbReference type="AlphaFoldDB" id="A0A843VRQ9"/>
<evidence type="ECO:0000313" key="2">
    <source>
        <dbReference type="Proteomes" id="UP000652761"/>
    </source>
</evidence>
<dbReference type="EMBL" id="NMUH01001982">
    <property type="protein sequence ID" value="MQL96957.1"/>
    <property type="molecule type" value="Genomic_DNA"/>
</dbReference>
<accession>A0A843VRQ9</accession>